<proteinExistence type="predicted"/>
<evidence type="ECO:0000313" key="2">
    <source>
        <dbReference type="EMBL" id="CAL1545061.1"/>
    </source>
</evidence>
<evidence type="ECO:0000256" key="1">
    <source>
        <dbReference type="PROSITE-ProRule" id="PRU00023"/>
    </source>
</evidence>
<feature type="repeat" description="ANK" evidence="1">
    <location>
        <begin position="315"/>
        <end position="353"/>
    </location>
</feature>
<evidence type="ECO:0000313" key="3">
    <source>
        <dbReference type="Proteomes" id="UP001497497"/>
    </source>
</evidence>
<name>A0AAV2IHH3_LYMST</name>
<dbReference type="InterPro" id="IPR036770">
    <property type="entry name" value="Ankyrin_rpt-contain_sf"/>
</dbReference>
<organism evidence="2 3">
    <name type="scientific">Lymnaea stagnalis</name>
    <name type="common">Great pond snail</name>
    <name type="synonym">Helix stagnalis</name>
    <dbReference type="NCBI Taxonomy" id="6523"/>
    <lineage>
        <taxon>Eukaryota</taxon>
        <taxon>Metazoa</taxon>
        <taxon>Spiralia</taxon>
        <taxon>Lophotrochozoa</taxon>
        <taxon>Mollusca</taxon>
        <taxon>Gastropoda</taxon>
        <taxon>Heterobranchia</taxon>
        <taxon>Euthyneura</taxon>
        <taxon>Panpulmonata</taxon>
        <taxon>Hygrophila</taxon>
        <taxon>Lymnaeoidea</taxon>
        <taxon>Lymnaeidae</taxon>
        <taxon>Lymnaea</taxon>
    </lineage>
</organism>
<keyword evidence="1" id="KW-0040">ANK repeat</keyword>
<gene>
    <name evidence="2" type="ORF">GSLYS_00018544001</name>
</gene>
<dbReference type="SUPFAM" id="SSF48403">
    <property type="entry name" value="Ankyrin repeat"/>
    <property type="match status" value="1"/>
</dbReference>
<accession>A0AAV2IHH3</accession>
<comment type="caution">
    <text evidence="2">The sequence shown here is derived from an EMBL/GenBank/DDBJ whole genome shotgun (WGS) entry which is preliminary data.</text>
</comment>
<sequence length="409" mass="46054">MIVNNDNFNVIQTAAKFRHRPILEYLLRVTRPKIPEIIDAYLILGAMTIILDSDYTNGLHHWQKAVALSRINTNADIYYSMRDSVLAQCLQVKELTCLESISRCSSDRDALCIQALLMYERNRGQYHENYINLLMYRGAVSADEEKFLLAINLWKTAYKLHLQKLDTFDENAASDVLSRNVMRNVQFLVKVFHHVHKLGKSRPTSYPGQDECVVPEDVARELFGLITRHINIVINIYTCSPKCEQPELGMVLRNLISLNPRGESNETLLHMCLDITTLDPLECDVSATLGNLWPSQAMLEILILLGADPASKDFFGNTVLHAAVALHNMGATVEPGVVIMLLRRGAHVDQVNDLGQTAADLLACKDSLRQVLHTTSLKCLAARVVASNRIQYVGEVPRTLYQFIELHGC</sequence>
<keyword evidence="3" id="KW-1185">Reference proteome</keyword>
<dbReference type="InterPro" id="IPR002110">
    <property type="entry name" value="Ankyrin_rpt"/>
</dbReference>
<dbReference type="Proteomes" id="UP001497497">
    <property type="component" value="Unassembled WGS sequence"/>
</dbReference>
<dbReference type="PROSITE" id="PS50088">
    <property type="entry name" value="ANK_REPEAT"/>
    <property type="match status" value="1"/>
</dbReference>
<dbReference type="Gene3D" id="1.25.40.20">
    <property type="entry name" value="Ankyrin repeat-containing domain"/>
    <property type="match status" value="1"/>
</dbReference>
<protein>
    <submittedName>
        <fullName evidence="2">Uncharacterized protein</fullName>
    </submittedName>
</protein>
<dbReference type="AlphaFoldDB" id="A0AAV2IHH3"/>
<reference evidence="2 3" key="1">
    <citation type="submission" date="2024-04" db="EMBL/GenBank/DDBJ databases">
        <authorList>
            <consortium name="Genoscope - CEA"/>
            <person name="William W."/>
        </authorList>
    </citation>
    <scope>NUCLEOTIDE SEQUENCE [LARGE SCALE GENOMIC DNA]</scope>
</reference>
<dbReference type="Pfam" id="PF00023">
    <property type="entry name" value="Ank"/>
    <property type="match status" value="1"/>
</dbReference>
<dbReference type="EMBL" id="CAXITT010000670">
    <property type="protein sequence ID" value="CAL1545061.1"/>
    <property type="molecule type" value="Genomic_DNA"/>
</dbReference>